<sequence length="151" mass="17529">MKNHEQSKLAVCVRQLKMTDQKELLKLLQTSPAAQEAGLRLMADESTQQWAVQNWLQQDDFYGIWVRSKLIGGIACFPYLDGSELGYFLHKNFQGQHIMTMALKQFLSMTSYCCLYAEVAVTNLPSQHVLLNNNFKLISHNQEQLTYRWLR</sequence>
<dbReference type="InterPro" id="IPR000182">
    <property type="entry name" value="GNAT_dom"/>
</dbReference>
<feature type="domain" description="N-acetyltransferase" evidence="1">
    <location>
        <begin position="11"/>
        <end position="151"/>
    </location>
</feature>
<protein>
    <submittedName>
        <fullName evidence="2">GNAT family N-acetyltransferase</fullName>
    </submittedName>
</protein>
<name>A0ABS2GXI7_9LACO</name>
<evidence type="ECO:0000313" key="3">
    <source>
        <dbReference type="Proteomes" id="UP000785625"/>
    </source>
</evidence>
<dbReference type="SUPFAM" id="SSF55729">
    <property type="entry name" value="Acyl-CoA N-acyltransferases (Nat)"/>
    <property type="match status" value="1"/>
</dbReference>
<organism evidence="2 3">
    <name type="scientific">Limosilactobacillus coleohominis</name>
    <dbReference type="NCBI Taxonomy" id="181675"/>
    <lineage>
        <taxon>Bacteria</taxon>
        <taxon>Bacillati</taxon>
        <taxon>Bacillota</taxon>
        <taxon>Bacilli</taxon>
        <taxon>Lactobacillales</taxon>
        <taxon>Lactobacillaceae</taxon>
        <taxon>Limosilactobacillus</taxon>
    </lineage>
</organism>
<dbReference type="RefSeq" id="WP_204785278.1">
    <property type="nucleotide sequence ID" value="NZ_JACJKU010000055.1"/>
</dbReference>
<reference evidence="2 3" key="1">
    <citation type="journal article" date="2021" name="Sci. Rep.">
        <title>The distribution of antibiotic resistance genes in chicken gut microbiota commensals.</title>
        <authorList>
            <person name="Juricova H."/>
            <person name="Matiasovicova J."/>
            <person name="Kubasova T."/>
            <person name="Cejkova D."/>
            <person name="Rychlik I."/>
        </authorList>
    </citation>
    <scope>NUCLEOTIDE SEQUENCE [LARGE SCALE GENOMIC DNA]</scope>
    <source>
        <strain evidence="2 3">An574</strain>
    </source>
</reference>
<dbReference type="Gene3D" id="3.40.630.30">
    <property type="match status" value="1"/>
</dbReference>
<dbReference type="Proteomes" id="UP000785625">
    <property type="component" value="Unassembled WGS sequence"/>
</dbReference>
<proteinExistence type="predicted"/>
<dbReference type="Pfam" id="PF13302">
    <property type="entry name" value="Acetyltransf_3"/>
    <property type="match status" value="1"/>
</dbReference>
<comment type="caution">
    <text evidence="2">The sequence shown here is derived from an EMBL/GenBank/DDBJ whole genome shotgun (WGS) entry which is preliminary data.</text>
</comment>
<keyword evidence="3" id="KW-1185">Reference proteome</keyword>
<evidence type="ECO:0000313" key="2">
    <source>
        <dbReference type="EMBL" id="MBM6941005.1"/>
    </source>
</evidence>
<gene>
    <name evidence="2" type="ORF">H5975_05890</name>
</gene>
<dbReference type="PROSITE" id="PS51186">
    <property type="entry name" value="GNAT"/>
    <property type="match status" value="1"/>
</dbReference>
<evidence type="ECO:0000259" key="1">
    <source>
        <dbReference type="PROSITE" id="PS51186"/>
    </source>
</evidence>
<dbReference type="EMBL" id="JACJKU010000055">
    <property type="protein sequence ID" value="MBM6941005.1"/>
    <property type="molecule type" value="Genomic_DNA"/>
</dbReference>
<accession>A0ABS2GXI7</accession>
<dbReference type="InterPro" id="IPR016181">
    <property type="entry name" value="Acyl_CoA_acyltransferase"/>
</dbReference>